<dbReference type="PANTHER" id="PTHR45947:SF3">
    <property type="entry name" value="SULFOQUINOVOSYL TRANSFERASE SQD2"/>
    <property type="match status" value="1"/>
</dbReference>
<dbReference type="PANTHER" id="PTHR45947">
    <property type="entry name" value="SULFOQUINOVOSYL TRANSFERASE SQD2"/>
    <property type="match status" value="1"/>
</dbReference>
<dbReference type="CDD" id="cd03801">
    <property type="entry name" value="GT4_PimA-like"/>
    <property type="match status" value="1"/>
</dbReference>
<name>A0A7D3Y9K5_9EURY</name>
<dbReference type="KEGG" id="hsai:HPS36_04000"/>
<dbReference type="InterPro" id="IPR050194">
    <property type="entry name" value="Glycosyltransferase_grp1"/>
</dbReference>
<dbReference type="RefSeq" id="WP_173228594.1">
    <property type="nucleotide sequence ID" value="NZ_CP053941.1"/>
</dbReference>
<evidence type="ECO:0000313" key="3">
    <source>
        <dbReference type="Proteomes" id="UP000505020"/>
    </source>
</evidence>
<reference evidence="2 3" key="1">
    <citation type="submission" date="2020-05" db="EMBL/GenBank/DDBJ databases">
        <title>Halorubrum RHB-C sp.nov., an extremely halophilic archaeon isolated from solar salt farm.</title>
        <authorList>
            <person name="Ho H."/>
            <person name="Danganan R.E."/>
            <person name="Dedeles G.R."/>
            <person name="Kim S.-G."/>
        </authorList>
    </citation>
    <scope>NUCLEOTIDE SEQUENCE [LARGE SCALE GENOMIC DNA]</scope>
    <source>
        <strain evidence="2 3">RHB-C</strain>
    </source>
</reference>
<dbReference type="GO" id="GO:0016757">
    <property type="term" value="F:glycosyltransferase activity"/>
    <property type="evidence" value="ECO:0007669"/>
    <property type="project" value="InterPro"/>
</dbReference>
<dbReference type="Pfam" id="PF13692">
    <property type="entry name" value="Glyco_trans_1_4"/>
    <property type="match status" value="1"/>
</dbReference>
<evidence type="ECO:0000259" key="1">
    <source>
        <dbReference type="Pfam" id="PF13439"/>
    </source>
</evidence>
<gene>
    <name evidence="2" type="ORF">HPS36_04000</name>
</gene>
<dbReference type="Gene3D" id="3.40.50.2000">
    <property type="entry name" value="Glycogen Phosphorylase B"/>
    <property type="match status" value="2"/>
</dbReference>
<dbReference type="GeneID" id="55594136"/>
<dbReference type="InterPro" id="IPR028098">
    <property type="entry name" value="Glyco_trans_4-like_N"/>
</dbReference>
<sequence length="347" mass="38658">MGDTIGVFIGSASSFNIVRAASHIGEALSQNLTPDLVTTEPEVVAEVRGVYDGIHGTTEKPSIRGEISALSSYIHNRNPDVLFQITRPPIHGTIVGSLARRYSIPFVYRYSGDRFYEYKISSGIEKLQHFGLNNLLGRFPLYLADHCIALGPSGRTRLKNRGVDENDISIIPPIVDTEKFSPDGPTADLDTDRYIGLFAGRISRRKGKKTLERTIPKILRRRSDLEFVFIGEQTESLAIPSQYKDHITVVGSVPPDDVPQYYRAADFLIHPSLTEGLPRVILEAIASGTPPIARDVGDIPYATKNTFQTESEFVEIVITFEQLLGRKVYPFNNNKIGDMYVDLFKDI</sequence>
<dbReference type="AlphaFoldDB" id="A0A7D3Y9K5"/>
<organism evidence="2 3">
    <name type="scientific">Halorubrum salinarum</name>
    <dbReference type="NCBI Taxonomy" id="2739057"/>
    <lineage>
        <taxon>Archaea</taxon>
        <taxon>Methanobacteriati</taxon>
        <taxon>Methanobacteriota</taxon>
        <taxon>Stenosarchaea group</taxon>
        <taxon>Halobacteria</taxon>
        <taxon>Halobacteriales</taxon>
        <taxon>Haloferacaceae</taxon>
        <taxon>Halorubrum</taxon>
    </lineage>
</organism>
<dbReference type="EMBL" id="CP053941">
    <property type="protein sequence ID" value="QKG92045.1"/>
    <property type="molecule type" value="Genomic_DNA"/>
</dbReference>
<dbReference type="Proteomes" id="UP000505020">
    <property type="component" value="Chromosome"/>
</dbReference>
<protein>
    <submittedName>
        <fullName evidence="2">Glycosyltransferase family 4 protein</fullName>
    </submittedName>
</protein>
<dbReference type="Pfam" id="PF13439">
    <property type="entry name" value="Glyco_transf_4"/>
    <property type="match status" value="1"/>
</dbReference>
<keyword evidence="2" id="KW-0808">Transferase</keyword>
<feature type="domain" description="Glycosyltransferase subfamily 4-like N-terminal" evidence="1">
    <location>
        <begin position="48"/>
        <end position="179"/>
    </location>
</feature>
<dbReference type="SUPFAM" id="SSF53756">
    <property type="entry name" value="UDP-Glycosyltransferase/glycogen phosphorylase"/>
    <property type="match status" value="1"/>
</dbReference>
<accession>A0A7D3Y9K5</accession>
<evidence type="ECO:0000313" key="2">
    <source>
        <dbReference type="EMBL" id="QKG92045.1"/>
    </source>
</evidence>
<keyword evidence="3" id="KW-1185">Reference proteome</keyword>
<proteinExistence type="predicted"/>